<dbReference type="GO" id="GO:0016829">
    <property type="term" value="F:lyase activity"/>
    <property type="evidence" value="ECO:0007669"/>
    <property type="project" value="UniProtKB-KW"/>
</dbReference>
<keyword evidence="6" id="KW-0238">DNA-binding</keyword>
<evidence type="ECO:0000313" key="11">
    <source>
        <dbReference type="Proteomes" id="UP000033519"/>
    </source>
</evidence>
<dbReference type="SUPFAM" id="SSF143081">
    <property type="entry name" value="BB1717-like"/>
    <property type="match status" value="1"/>
</dbReference>
<evidence type="ECO:0000256" key="2">
    <source>
        <dbReference type="ARBA" id="ARBA00022670"/>
    </source>
</evidence>
<dbReference type="Gene3D" id="3.90.1680.10">
    <property type="entry name" value="SOS response associated peptidase-like"/>
    <property type="match status" value="1"/>
</dbReference>
<sequence length="193" mass="20961">MCNDYEQHVSPADYRKAIAALELAAGDDAALVAADDVRIGDMGPVLRASGNGVELVSMRFGFPPPRPKAGPIFNFKSDGRHFADSRRCVVVLSGFFEFTGTKYPKTKHRFALKGAAVMGIAGLWSEDADGALSFTMLTTEPGPDIAPVHDRQVCVLQPEDWAAWLFLTKPEEELLRSLPAGSLVVEVVREGKE</sequence>
<evidence type="ECO:0000256" key="1">
    <source>
        <dbReference type="ARBA" id="ARBA00008136"/>
    </source>
</evidence>
<keyword evidence="3" id="KW-0227">DNA damage</keyword>
<keyword evidence="4 8" id="KW-0378">Hydrolase</keyword>
<name>A0A0F5PR03_9HYPH</name>
<dbReference type="EC" id="3.4.-.-" evidence="8"/>
<evidence type="ECO:0000256" key="8">
    <source>
        <dbReference type="RuleBase" id="RU364100"/>
    </source>
</evidence>
<organism evidence="10 12">
    <name type="scientific">Devosia psychrophila</name>
    <dbReference type="NCBI Taxonomy" id="728005"/>
    <lineage>
        <taxon>Bacteria</taxon>
        <taxon>Pseudomonadati</taxon>
        <taxon>Pseudomonadota</taxon>
        <taxon>Alphaproteobacteria</taxon>
        <taxon>Hyphomicrobiales</taxon>
        <taxon>Devosiaceae</taxon>
        <taxon>Devosia</taxon>
    </lineage>
</organism>
<comment type="similarity">
    <text evidence="1 8">Belongs to the SOS response-associated peptidase family.</text>
</comment>
<evidence type="ECO:0000313" key="10">
    <source>
        <dbReference type="EMBL" id="SFC64195.1"/>
    </source>
</evidence>
<dbReference type="PATRIC" id="fig|728005.3.peg.2615"/>
<dbReference type="GO" id="GO:0106300">
    <property type="term" value="P:protein-DNA covalent cross-linking repair"/>
    <property type="evidence" value="ECO:0007669"/>
    <property type="project" value="InterPro"/>
</dbReference>
<evidence type="ECO:0000256" key="3">
    <source>
        <dbReference type="ARBA" id="ARBA00022763"/>
    </source>
</evidence>
<dbReference type="GO" id="GO:0003697">
    <property type="term" value="F:single-stranded DNA binding"/>
    <property type="evidence" value="ECO:0007669"/>
    <property type="project" value="InterPro"/>
</dbReference>
<dbReference type="OrthoDB" id="9782620at2"/>
<reference evidence="10 12" key="2">
    <citation type="submission" date="2016-10" db="EMBL/GenBank/DDBJ databases">
        <authorList>
            <person name="de Groot N.N."/>
        </authorList>
    </citation>
    <scope>NUCLEOTIDE SEQUENCE [LARGE SCALE GENOMIC DNA]</scope>
    <source>
        <strain evidence="10 12">CGMCC 1.10210</strain>
    </source>
</reference>
<dbReference type="PANTHER" id="PTHR13604:SF0">
    <property type="entry name" value="ABASIC SITE PROCESSING PROTEIN HMCES"/>
    <property type="match status" value="1"/>
</dbReference>
<dbReference type="Pfam" id="PF02586">
    <property type="entry name" value="SRAP"/>
    <property type="match status" value="1"/>
</dbReference>
<proteinExistence type="inferred from homology"/>
<keyword evidence="5" id="KW-0190">Covalent protein-DNA linkage</keyword>
<protein>
    <recommendedName>
        <fullName evidence="8">Abasic site processing protein</fullName>
        <ecNumber evidence="8">3.4.-.-</ecNumber>
    </recommendedName>
</protein>
<evidence type="ECO:0000256" key="4">
    <source>
        <dbReference type="ARBA" id="ARBA00022801"/>
    </source>
</evidence>
<dbReference type="InterPro" id="IPR036590">
    <property type="entry name" value="SRAP-like"/>
</dbReference>
<evidence type="ECO:0000313" key="12">
    <source>
        <dbReference type="Proteomes" id="UP000182258"/>
    </source>
</evidence>
<dbReference type="InterPro" id="IPR003738">
    <property type="entry name" value="SRAP"/>
</dbReference>
<gene>
    <name evidence="10" type="ORF">SAMN04488059_10848</name>
    <name evidence="9" type="ORF">WH91_21135</name>
</gene>
<evidence type="ECO:0000313" key="9">
    <source>
        <dbReference type="EMBL" id="KKC31102.1"/>
    </source>
</evidence>
<dbReference type="GO" id="GO:0006508">
    <property type="term" value="P:proteolysis"/>
    <property type="evidence" value="ECO:0007669"/>
    <property type="project" value="UniProtKB-KW"/>
</dbReference>
<dbReference type="Proteomes" id="UP000182258">
    <property type="component" value="Unassembled WGS sequence"/>
</dbReference>
<dbReference type="RefSeq" id="WP_046172979.1">
    <property type="nucleotide sequence ID" value="NZ_FOMB01000008.1"/>
</dbReference>
<evidence type="ECO:0000256" key="6">
    <source>
        <dbReference type="ARBA" id="ARBA00023125"/>
    </source>
</evidence>
<dbReference type="PANTHER" id="PTHR13604">
    <property type="entry name" value="DC12-RELATED"/>
    <property type="match status" value="1"/>
</dbReference>
<dbReference type="STRING" id="728005.SAMN04488059_10848"/>
<evidence type="ECO:0000256" key="7">
    <source>
        <dbReference type="ARBA" id="ARBA00023239"/>
    </source>
</evidence>
<evidence type="ECO:0000256" key="5">
    <source>
        <dbReference type="ARBA" id="ARBA00023124"/>
    </source>
</evidence>
<keyword evidence="11" id="KW-1185">Reference proteome</keyword>
<keyword evidence="2 8" id="KW-0645">Protease</keyword>
<reference evidence="9 11" key="1">
    <citation type="submission" date="2015-03" db="EMBL/GenBank/DDBJ databases">
        <authorList>
            <person name="Lepp D."/>
            <person name="Hassan Y.I."/>
            <person name="Li X.-Z."/>
            <person name="Zhou T."/>
        </authorList>
    </citation>
    <scope>NUCLEOTIDE SEQUENCE [LARGE SCALE GENOMIC DNA]</scope>
    <source>
        <strain evidence="9 11">Cr7-05</strain>
    </source>
</reference>
<keyword evidence="7" id="KW-0456">Lyase</keyword>
<dbReference type="EMBL" id="LAPV01000228">
    <property type="protein sequence ID" value="KKC31102.1"/>
    <property type="molecule type" value="Genomic_DNA"/>
</dbReference>
<dbReference type="GO" id="GO:0008233">
    <property type="term" value="F:peptidase activity"/>
    <property type="evidence" value="ECO:0007669"/>
    <property type="project" value="UniProtKB-KW"/>
</dbReference>
<dbReference type="EMBL" id="FOMB01000008">
    <property type="protein sequence ID" value="SFC64195.1"/>
    <property type="molecule type" value="Genomic_DNA"/>
</dbReference>
<dbReference type="Proteomes" id="UP000033519">
    <property type="component" value="Unassembled WGS sequence"/>
</dbReference>
<dbReference type="AlphaFoldDB" id="A0A0F5PR03"/>
<accession>A0A0F5PR03</accession>